<evidence type="ECO:0000313" key="4">
    <source>
        <dbReference type="Proteomes" id="UP000698752"/>
    </source>
</evidence>
<feature type="region of interest" description="Disordered" evidence="1">
    <location>
        <begin position="30"/>
        <end position="57"/>
    </location>
</feature>
<dbReference type="SUPFAM" id="SSF51294">
    <property type="entry name" value="Hedgehog/intein (Hint) domain"/>
    <property type="match status" value="1"/>
</dbReference>
<protein>
    <submittedName>
        <fullName evidence="3">Hint domain-containing protein</fullName>
    </submittedName>
</protein>
<dbReference type="InterPro" id="IPR036844">
    <property type="entry name" value="Hint_dom_sf"/>
</dbReference>
<dbReference type="EMBL" id="JAAEDI010000003">
    <property type="protein sequence ID" value="MBR0648750.1"/>
    <property type="molecule type" value="Genomic_DNA"/>
</dbReference>
<name>A0ABS5ECL0_9PROT</name>
<gene>
    <name evidence="3" type="ORF">GXW78_03695</name>
</gene>
<feature type="domain" description="Hedgehog/Intein (Hint)" evidence="2">
    <location>
        <begin position="106"/>
        <end position="244"/>
    </location>
</feature>
<proteinExistence type="predicted"/>
<comment type="caution">
    <text evidence="3">The sequence shown here is derived from an EMBL/GenBank/DDBJ whole genome shotgun (WGS) entry which is preliminary data.</text>
</comment>
<reference evidence="4" key="1">
    <citation type="journal article" date="2021" name="Syst. Appl. Microbiol.">
        <title>Roseomonas hellenica sp. nov., isolated from roots of wild-growing Alkanna tinctoria.</title>
        <authorList>
            <person name="Rat A."/>
            <person name="Naranjo H.D."/>
            <person name="Lebbe L."/>
            <person name="Cnockaert M."/>
            <person name="Krigas N."/>
            <person name="Grigoriadou K."/>
            <person name="Maloupa E."/>
            <person name="Willems A."/>
        </authorList>
    </citation>
    <scope>NUCLEOTIDE SEQUENCE [LARGE SCALE GENOMIC DNA]</scope>
    <source>
        <strain evidence="4">LMG 31159</strain>
    </source>
</reference>
<dbReference type="Pfam" id="PF13403">
    <property type="entry name" value="Hint_2"/>
    <property type="match status" value="1"/>
</dbReference>
<evidence type="ECO:0000259" key="2">
    <source>
        <dbReference type="Pfam" id="PF13403"/>
    </source>
</evidence>
<evidence type="ECO:0000313" key="3">
    <source>
        <dbReference type="EMBL" id="MBR0648750.1"/>
    </source>
</evidence>
<dbReference type="InterPro" id="IPR028992">
    <property type="entry name" value="Hedgehog/Intein_dom"/>
</dbReference>
<dbReference type="Proteomes" id="UP000698752">
    <property type="component" value="Unassembled WGS sequence"/>
</dbReference>
<dbReference type="Gene3D" id="2.170.16.10">
    <property type="entry name" value="Hedgehog/Intein (Hint) domain"/>
    <property type="match status" value="1"/>
</dbReference>
<keyword evidence="4" id="KW-1185">Reference proteome</keyword>
<accession>A0ABS5ECL0</accession>
<organism evidence="3 4">
    <name type="scientific">Neoroseomonas terrae</name>
    <dbReference type="NCBI Taxonomy" id="424799"/>
    <lineage>
        <taxon>Bacteria</taxon>
        <taxon>Pseudomonadati</taxon>
        <taxon>Pseudomonadota</taxon>
        <taxon>Alphaproteobacteria</taxon>
        <taxon>Acetobacterales</taxon>
        <taxon>Acetobacteraceae</taxon>
        <taxon>Neoroseomonas</taxon>
    </lineage>
</organism>
<evidence type="ECO:0000256" key="1">
    <source>
        <dbReference type="SAM" id="MobiDB-lite"/>
    </source>
</evidence>
<sequence>MATFESSYYTILNFDGTTYTAATDSIAGDVTSFDNEPSGGGQPGSETFEEGDNMTTSGAISGGGQYVGFYGDGYIGNQGGTYYYFSNTPISANDVVPVDPGDFDVVCFLEGTMIATPDGEVPVQTLRSGDLVLTLQHGQVRVRPLIWVGRMEVAVPRGPAGRHGTPITFLPGSLGDGMPCRGLRVSPAHGILIDNALVPAGLLVNGETILQDTVQPSVTYFHLELEKHGLLLSDGAWSESYLDDDNRHLFGNGTLAVLLHGADALVARHKDNRSCLPVLRSGPALDRIRVALSLRAQSLLAAA</sequence>
<dbReference type="RefSeq" id="WP_211866137.1">
    <property type="nucleotide sequence ID" value="NZ_JAAEDI010000003.1"/>
</dbReference>